<sequence>MTRQKLLKDPGLDFKVLYDESLRPLVKNAPWILRVTDHRDRPSPVMMIKERKAGSQKKLKERGTIYGPSLKRTIPIIKSVLSYVTDGSGIPLDLGGFLEGGKIEFRGNIPLDDEAGYKLALIFKLQERIKELDRVELLARRVARFSREEGAYWFSRITDYGSAANRWARTGLKILLSGQPHDPQVSKMLDRLRLE</sequence>
<name>A0A1X7IFZ5_9BACT</name>
<dbReference type="InterPro" id="IPR056097">
    <property type="entry name" value="DUF7680"/>
</dbReference>
<evidence type="ECO:0000259" key="1">
    <source>
        <dbReference type="Pfam" id="PF24728"/>
    </source>
</evidence>
<dbReference type="EMBL" id="FXBB01000002">
    <property type="protein sequence ID" value="SMG13637.1"/>
    <property type="molecule type" value="Genomic_DNA"/>
</dbReference>
<organism evidence="2 3">
    <name type="scientific">Dethiosulfovibrio salsuginis</name>
    <dbReference type="NCBI Taxonomy" id="561720"/>
    <lineage>
        <taxon>Bacteria</taxon>
        <taxon>Thermotogati</taxon>
        <taxon>Synergistota</taxon>
        <taxon>Synergistia</taxon>
        <taxon>Synergistales</taxon>
        <taxon>Dethiosulfovibrionaceae</taxon>
        <taxon>Dethiosulfovibrio</taxon>
    </lineage>
</organism>
<feature type="domain" description="DUF7680" evidence="1">
    <location>
        <begin position="31"/>
        <end position="178"/>
    </location>
</feature>
<dbReference type="RefSeq" id="WP_200806599.1">
    <property type="nucleotide sequence ID" value="NZ_FXBB01000002.1"/>
</dbReference>
<proteinExistence type="predicted"/>
<evidence type="ECO:0000313" key="2">
    <source>
        <dbReference type="EMBL" id="SMG13637.1"/>
    </source>
</evidence>
<protein>
    <recommendedName>
        <fullName evidence="1">DUF7680 domain-containing protein</fullName>
    </recommendedName>
</protein>
<keyword evidence="3" id="KW-1185">Reference proteome</keyword>
<dbReference type="Proteomes" id="UP000193355">
    <property type="component" value="Unassembled WGS sequence"/>
</dbReference>
<accession>A0A1X7IFZ5</accession>
<gene>
    <name evidence="2" type="ORF">SAMN06275492_10221</name>
</gene>
<reference evidence="3" key="1">
    <citation type="submission" date="2017-04" db="EMBL/GenBank/DDBJ databases">
        <authorList>
            <person name="Varghese N."/>
            <person name="Submissions S."/>
        </authorList>
    </citation>
    <scope>NUCLEOTIDE SEQUENCE [LARGE SCALE GENOMIC DNA]</scope>
    <source>
        <strain evidence="3">USBA 82</strain>
    </source>
</reference>
<dbReference type="AlphaFoldDB" id="A0A1X7IFZ5"/>
<dbReference type="STRING" id="561720.SAMN06275492_10221"/>
<evidence type="ECO:0000313" key="3">
    <source>
        <dbReference type="Proteomes" id="UP000193355"/>
    </source>
</evidence>
<dbReference type="Pfam" id="PF24728">
    <property type="entry name" value="DUF7680"/>
    <property type="match status" value="1"/>
</dbReference>